<sequence>MEPWLEHAACQLHAVDQVFFLHHEILTPTHSSILPLTLSSSLNSFCHDFNLQKQCGIIIFKLDDANLGIIHPHKNLLRLQLAIPSTKKNSPIGSRLNPTSQKPFLSICISTPAKKPTQLPEVDMQLGFVHKGNFPVNCRQLSEFFLQFHLKPPLLGQKFFPESEWEESFYWIFLACSRGGGGYATSQKYFTFFEWRTQHHSSWNQSGLQANFIQFGNFLCQNIGKSLSKPQASPPLNSTFYLKRKNRTKKKHIIYFQEEISFAMINLTKAAVLVTQLGRNNDFNNENSSTLWKFSPFDHSATHWHASPFLIKFSIKSVPFLFLFRRKTLQYLLSLILSLFSYYYSNMSLLYVNCNKSIKTHCKNDQERELNHEIRSLRLFVNAIFLLPIILLIGLTSLLYNSELGLEIIKSPSYWHSSNYPQFRRLITIPFFSHVTNHKCELIAYILYLQIMSTVDEIIRDHLNPWSPYLFKIPKVTAQYPIFHLKGTRHRTCG</sequence>
<name>A0A0L6VD63_9BASI</name>
<dbReference type="AlphaFoldDB" id="A0A0L6VD63"/>
<feature type="transmembrane region" description="Helical" evidence="1">
    <location>
        <begin position="328"/>
        <end position="345"/>
    </location>
</feature>
<keyword evidence="1" id="KW-1133">Transmembrane helix</keyword>
<evidence type="ECO:0000313" key="2">
    <source>
        <dbReference type="EMBL" id="KNZ58721.1"/>
    </source>
</evidence>
<reference evidence="2 3" key="1">
    <citation type="submission" date="2015-08" db="EMBL/GenBank/DDBJ databases">
        <title>Next Generation Sequencing and Analysis of the Genome of Puccinia sorghi L Schw, the Causal Agent of Maize Common Rust.</title>
        <authorList>
            <person name="Rochi L."/>
            <person name="Burguener G."/>
            <person name="Darino M."/>
            <person name="Turjanski A."/>
            <person name="Kreff E."/>
            <person name="Dieguez M.J."/>
            <person name="Sacco F."/>
        </authorList>
    </citation>
    <scope>NUCLEOTIDE SEQUENCE [LARGE SCALE GENOMIC DNA]</scope>
    <source>
        <strain evidence="2 3">RO10H11247</strain>
    </source>
</reference>
<keyword evidence="1" id="KW-0812">Transmembrane</keyword>
<organism evidence="2 3">
    <name type="scientific">Puccinia sorghi</name>
    <dbReference type="NCBI Taxonomy" id="27349"/>
    <lineage>
        <taxon>Eukaryota</taxon>
        <taxon>Fungi</taxon>
        <taxon>Dikarya</taxon>
        <taxon>Basidiomycota</taxon>
        <taxon>Pucciniomycotina</taxon>
        <taxon>Pucciniomycetes</taxon>
        <taxon>Pucciniales</taxon>
        <taxon>Pucciniaceae</taxon>
        <taxon>Puccinia</taxon>
    </lineage>
</organism>
<dbReference type="Proteomes" id="UP000037035">
    <property type="component" value="Unassembled WGS sequence"/>
</dbReference>
<dbReference type="EMBL" id="LAVV01006697">
    <property type="protein sequence ID" value="KNZ58721.1"/>
    <property type="molecule type" value="Genomic_DNA"/>
</dbReference>
<accession>A0A0L6VD63</accession>
<proteinExistence type="predicted"/>
<comment type="caution">
    <text evidence="2">The sequence shown here is derived from an EMBL/GenBank/DDBJ whole genome shotgun (WGS) entry which is preliminary data.</text>
</comment>
<keyword evidence="3" id="KW-1185">Reference proteome</keyword>
<evidence type="ECO:0000313" key="3">
    <source>
        <dbReference type="Proteomes" id="UP000037035"/>
    </source>
</evidence>
<protein>
    <submittedName>
        <fullName evidence="2">Uncharacterized protein</fullName>
    </submittedName>
</protein>
<gene>
    <name evidence="2" type="ORF">VP01_1874g3</name>
</gene>
<evidence type="ECO:0000256" key="1">
    <source>
        <dbReference type="SAM" id="Phobius"/>
    </source>
</evidence>
<feature type="transmembrane region" description="Helical" evidence="1">
    <location>
        <begin position="379"/>
        <end position="400"/>
    </location>
</feature>
<keyword evidence="1" id="KW-0472">Membrane</keyword>
<dbReference type="VEuPathDB" id="FungiDB:VP01_1874g3"/>